<gene>
    <name evidence="2" type="ORF">CAFE_04550</name>
    <name evidence="3" type="ORF">HCR03_09040</name>
</gene>
<dbReference type="Proteomes" id="UP000469440">
    <property type="component" value="Unassembled WGS sequence"/>
</dbReference>
<reference evidence="2 4" key="1">
    <citation type="submission" date="2019-09" db="EMBL/GenBank/DDBJ databases">
        <title>Genome sequence of Clostridium sp. EA1.</title>
        <authorList>
            <person name="Poehlein A."/>
            <person name="Bengelsdorf F.R."/>
            <person name="Daniel R."/>
        </authorList>
    </citation>
    <scope>NUCLEOTIDE SEQUENCE [LARGE SCALE GENOMIC DNA]</scope>
    <source>
        <strain evidence="2 4">EA1</strain>
    </source>
</reference>
<protein>
    <submittedName>
        <fullName evidence="2">Uncharacterized protein</fullName>
    </submittedName>
</protein>
<dbReference type="EMBL" id="VWXL01000014">
    <property type="protein sequence ID" value="MVB09790.1"/>
    <property type="molecule type" value="Genomic_DNA"/>
</dbReference>
<dbReference type="RefSeq" id="WP_066642953.1">
    <property type="nucleotide sequence ID" value="NZ_CP060286.1"/>
</dbReference>
<dbReference type="OrthoDB" id="1857621at2"/>
<sequence length="222" mass="23854">MKKTGWILLIVLVVAICGGVLLFNGYHPAQSPSVSSGAGSASAPSSSVSSKAPSSASGPESVSSLTDDKITEKIKSEIPLDWKKYTLKEQTDNPVSAGGVTYRTYAAWDEDYTEGPLILYSPKDGKLYTYTYKDTAPVLAAEDPAFDKTEHTVTGVVKDGAMMSVQIHTTDGSDLTIRRLGVDLVNLDDGFKVGQNVKVTYTGVYKGNDSQRMFVKKIEGIQ</sequence>
<dbReference type="EMBL" id="CP060286">
    <property type="protein sequence ID" value="QNK42329.1"/>
    <property type="molecule type" value="Genomic_DNA"/>
</dbReference>
<name>A0A6N8HW61_9FIRM</name>
<proteinExistence type="predicted"/>
<evidence type="ECO:0000313" key="4">
    <source>
        <dbReference type="Proteomes" id="UP000469440"/>
    </source>
</evidence>
<dbReference type="AlphaFoldDB" id="A0A6N8HW61"/>
<feature type="region of interest" description="Disordered" evidence="1">
    <location>
        <begin position="34"/>
        <end position="68"/>
    </location>
</feature>
<evidence type="ECO:0000256" key="1">
    <source>
        <dbReference type="SAM" id="MobiDB-lite"/>
    </source>
</evidence>
<keyword evidence="4" id="KW-1185">Reference proteome</keyword>
<dbReference type="KEGG" id="cfem:HCR03_09040"/>
<evidence type="ECO:0000313" key="2">
    <source>
        <dbReference type="EMBL" id="MVB09790.1"/>
    </source>
</evidence>
<organism evidence="2 4">
    <name type="scientific">Caproicibacter fermentans</name>
    <dbReference type="NCBI Taxonomy" id="2576756"/>
    <lineage>
        <taxon>Bacteria</taxon>
        <taxon>Bacillati</taxon>
        <taxon>Bacillota</taxon>
        <taxon>Clostridia</taxon>
        <taxon>Eubacteriales</taxon>
        <taxon>Acutalibacteraceae</taxon>
        <taxon>Caproicibacter</taxon>
    </lineage>
</organism>
<reference evidence="3 5" key="2">
    <citation type="submission" date="2020-08" db="EMBL/GenBank/DDBJ databases">
        <title>The isolate Caproiciproducens sp. 7D4C2 produces n-caproate at mildly acidic conditions from hexoses: genome and rBOX comparison with related strains and chain-elongating bacteria.</title>
        <authorList>
            <person name="Esquivel-Elizondo S."/>
            <person name="Bagci C."/>
            <person name="Temovska M."/>
            <person name="Jeon B.S."/>
            <person name="Bessarab I."/>
            <person name="Williams R.B.H."/>
            <person name="Huson D.H."/>
            <person name="Angenent L.T."/>
        </authorList>
    </citation>
    <scope>NUCLEOTIDE SEQUENCE [LARGE SCALE GENOMIC DNA]</scope>
    <source>
        <strain evidence="3 5">7D4C2</strain>
    </source>
</reference>
<feature type="compositionally biased region" description="Low complexity" evidence="1">
    <location>
        <begin position="34"/>
        <end position="64"/>
    </location>
</feature>
<dbReference type="Proteomes" id="UP000515909">
    <property type="component" value="Chromosome"/>
</dbReference>
<evidence type="ECO:0000313" key="5">
    <source>
        <dbReference type="Proteomes" id="UP000515909"/>
    </source>
</evidence>
<accession>A0A6N8HW61</accession>
<evidence type="ECO:0000313" key="3">
    <source>
        <dbReference type="EMBL" id="QNK42329.1"/>
    </source>
</evidence>
<accession>A0A7G8TFD8</accession>